<dbReference type="KEGG" id="cel:CELE_C10G11.3"/>
<dbReference type="WormBase" id="C10G11.3">
    <property type="protein sequence ID" value="CE20498"/>
    <property type="gene ID" value="WBGene00005274"/>
    <property type="gene designation" value="srh-51"/>
</dbReference>
<evidence type="ECO:0000313" key="2">
    <source>
        <dbReference type="EMBL" id="CCD64179.1"/>
    </source>
</evidence>
<keyword evidence="1" id="KW-1133">Transmembrane helix</keyword>
<dbReference type="PaxDb" id="6239-C10G11.3"/>
<feature type="transmembrane region" description="Helical" evidence="1">
    <location>
        <begin position="291"/>
        <end position="316"/>
    </location>
</feature>
<dbReference type="UCSC" id="C10G11.3">
    <property type="organism name" value="c. elegans"/>
</dbReference>
<dbReference type="InParanoid" id="P91031"/>
<dbReference type="AlphaFoldDB" id="P91031"/>
<dbReference type="EMBL" id="BX284601">
    <property type="protein sequence ID" value="CCD64179.1"/>
    <property type="molecule type" value="Genomic_DNA"/>
</dbReference>
<dbReference type="AGR" id="WB:WBGene00005274"/>
<dbReference type="CTD" id="191862"/>
<feature type="transmembrane region" description="Helical" evidence="1">
    <location>
        <begin position="154"/>
        <end position="175"/>
    </location>
</feature>
<evidence type="ECO:0000313" key="4">
    <source>
        <dbReference type="WormBase" id="C10G11.3"/>
    </source>
</evidence>
<dbReference type="PANTHER" id="PTHR22941:SF4">
    <property type="entry name" value="G_PROTEIN_RECEP_F1_2 DOMAIN-CONTAINING PROTEIN-RELATED"/>
    <property type="match status" value="1"/>
</dbReference>
<dbReference type="PIR" id="H87801">
    <property type="entry name" value="H87801"/>
</dbReference>
<name>P91031_CAEEL</name>
<organism evidence="2 3">
    <name type="scientific">Caenorhabditis elegans</name>
    <dbReference type="NCBI Taxonomy" id="6239"/>
    <lineage>
        <taxon>Eukaryota</taxon>
        <taxon>Metazoa</taxon>
        <taxon>Ecdysozoa</taxon>
        <taxon>Nematoda</taxon>
        <taxon>Chromadorea</taxon>
        <taxon>Rhabditida</taxon>
        <taxon>Rhabditina</taxon>
        <taxon>Rhabditomorpha</taxon>
        <taxon>Rhabditoidea</taxon>
        <taxon>Rhabditidae</taxon>
        <taxon>Peloderinae</taxon>
        <taxon>Caenorhabditis</taxon>
    </lineage>
</organism>
<evidence type="ECO:0000313" key="3">
    <source>
        <dbReference type="Proteomes" id="UP000001940"/>
    </source>
</evidence>
<dbReference type="OrthoDB" id="5885057at2759"/>
<reference evidence="2 3" key="1">
    <citation type="journal article" date="1998" name="Science">
        <title>Genome sequence of the nematode C. elegans: a platform for investigating biology.</title>
        <authorList>
            <consortium name="The C. elegans sequencing consortium"/>
            <person name="Sulson J.E."/>
            <person name="Waterston R."/>
        </authorList>
    </citation>
    <scope>NUCLEOTIDE SEQUENCE [LARGE SCALE GENOMIC DNA]</scope>
    <source>
        <strain evidence="2 3">Bristol N2</strain>
    </source>
</reference>
<dbReference type="InterPro" id="IPR019422">
    <property type="entry name" value="7TM_GPCR_serpentine_rcpt_Srh"/>
</dbReference>
<feature type="transmembrane region" description="Helical" evidence="1">
    <location>
        <begin position="258"/>
        <end position="285"/>
    </location>
</feature>
<dbReference type="Pfam" id="PF10318">
    <property type="entry name" value="7TM_GPCR_Srh"/>
    <property type="match status" value="1"/>
</dbReference>
<dbReference type="GeneID" id="191862"/>
<dbReference type="PhylomeDB" id="P91031"/>
<keyword evidence="3" id="KW-1185">Reference proteome</keyword>
<feature type="transmembrane region" description="Helical" evidence="1">
    <location>
        <begin position="113"/>
        <end position="133"/>
    </location>
</feature>
<dbReference type="PANTHER" id="PTHR22941">
    <property type="entry name" value="SERPENTINE RECEPTOR"/>
    <property type="match status" value="1"/>
</dbReference>
<keyword evidence="1" id="KW-0472">Membrane</keyword>
<proteinExistence type="predicted"/>
<dbReference type="HOGENOM" id="CLU_042960_0_1_1"/>
<feature type="transmembrane region" description="Helical" evidence="1">
    <location>
        <begin position="36"/>
        <end position="57"/>
    </location>
</feature>
<dbReference type="eggNOG" id="ENOG502TFX7">
    <property type="taxonomic scope" value="Eukaryota"/>
</dbReference>
<dbReference type="OMA" id="MKEFKWH"/>
<protein>
    <submittedName>
        <fullName evidence="2">Serpentine Receptor, class H</fullName>
    </submittedName>
</protein>
<feature type="transmembrane region" description="Helical" evidence="1">
    <location>
        <begin position="69"/>
        <end position="93"/>
    </location>
</feature>
<keyword evidence="1" id="KW-0812">Transmembrane</keyword>
<dbReference type="Proteomes" id="UP000001940">
    <property type="component" value="Chromosome I"/>
</dbReference>
<dbReference type="InterPro" id="IPR053220">
    <property type="entry name" value="Nematode_rcpt-like_serp_H"/>
</dbReference>
<dbReference type="FunCoup" id="P91031">
    <property type="interactions" value="45"/>
</dbReference>
<dbReference type="RefSeq" id="NP_491817.1">
    <property type="nucleotide sequence ID" value="NM_059416.2"/>
</dbReference>
<sequence length="348" mass="39867">MSTTLAEYYSTNYTKCYEKLQEFSFLSSPNFLKTSAIVEFIVIIPINLFGFYCIFVHSPKYMKEFKWHLFHLQFWFLLLTIFYSILTTPVHFFPAQVRCSNGFLRQFGVPPEYQVYIVHFVFSGIVSSVILLFENRHRHLAPTTDFTYKIHKSPRILLGILNFSVGITNTIPVMLQDDSQEYLKLKNLEVVPCPMELYFDSCSFASSKKITGWSILAYSTNIIVTIEIAFFIIHSFLCLRKSQVVDTFSVRTKQLQIAFFRAAIAQVAAPLLVLFVPFIMLGYILVTSANLQGLINVCILFIPANSAFSTISLLIYNKSYRVFIIGTLLKILPKVEISTTRVAMASIN</sequence>
<evidence type="ECO:0000256" key="1">
    <source>
        <dbReference type="SAM" id="Phobius"/>
    </source>
</evidence>
<accession>P91031</accession>
<keyword evidence="2" id="KW-0675">Receptor</keyword>
<gene>
    <name evidence="2 4" type="primary">srh-51</name>
    <name evidence="4" type="ORF">C10G11.3</name>
    <name evidence="2" type="ORF">CELE_C10G11.3</name>
</gene>
<feature type="transmembrane region" description="Helical" evidence="1">
    <location>
        <begin position="215"/>
        <end position="237"/>
    </location>
</feature>